<dbReference type="InterPro" id="IPR027417">
    <property type="entry name" value="P-loop_NTPase"/>
</dbReference>
<dbReference type="Pfam" id="PF00005">
    <property type="entry name" value="ABC_tran"/>
    <property type="match status" value="1"/>
</dbReference>
<dbReference type="PANTHER" id="PTHR24221:SF654">
    <property type="entry name" value="ATP-BINDING CASSETTE SUB-FAMILY B MEMBER 6"/>
    <property type="match status" value="1"/>
</dbReference>
<dbReference type="EMBL" id="JBHTLY010000001">
    <property type="protein sequence ID" value="MFD1200608.1"/>
    <property type="molecule type" value="Genomic_DNA"/>
</dbReference>
<reference evidence="5" key="1">
    <citation type="journal article" date="2019" name="Int. J. Syst. Evol. Microbiol.">
        <title>The Global Catalogue of Microorganisms (GCM) 10K type strain sequencing project: providing services to taxonomists for standard genome sequencing and annotation.</title>
        <authorList>
            <consortium name="The Broad Institute Genomics Platform"/>
            <consortium name="The Broad Institute Genome Sequencing Center for Infectious Disease"/>
            <person name="Wu L."/>
            <person name="Ma J."/>
        </authorList>
    </citation>
    <scope>NUCLEOTIDE SEQUENCE [LARGE SCALE GENOMIC DNA]</scope>
    <source>
        <strain evidence="5">CCUG 50213</strain>
    </source>
</reference>
<keyword evidence="1" id="KW-0547">Nucleotide-binding</keyword>
<keyword evidence="5" id="KW-1185">Reference proteome</keyword>
<evidence type="ECO:0000256" key="1">
    <source>
        <dbReference type="ARBA" id="ARBA00022741"/>
    </source>
</evidence>
<evidence type="ECO:0000256" key="2">
    <source>
        <dbReference type="ARBA" id="ARBA00022840"/>
    </source>
</evidence>
<dbReference type="PROSITE" id="PS00211">
    <property type="entry name" value="ABC_TRANSPORTER_1"/>
    <property type="match status" value="1"/>
</dbReference>
<name>A0ABW3TJG6_9MICO</name>
<sequence length="291" mass="29853">MASPLRVPPGAPVLALRDVTASYGGSEVLALDGLTLEIPSLGHVALVGPSGAGKTTVLSLLLRFIEPTAGRLELDGAPFAELSIYDVRSRIAYVEQDAPVVPGTIRENVLFRVDAGASAAAGGIANGAAAGGAALSSDAESGMRQPGAPSFDDEAWEALAAVLLDDKVRSLEGGLDAEITETNMSGGERQRLAVARALVRRPDVLLLDEATAQLDGVTEAAIQRAIAGAASVGAVVTIAHRLSTVLDADQIFVLEAGRLRASGTHDELLGRDELYREFVAALRIGAASSAG</sequence>
<dbReference type="PROSITE" id="PS50893">
    <property type="entry name" value="ABC_TRANSPORTER_2"/>
    <property type="match status" value="1"/>
</dbReference>
<evidence type="ECO:0000313" key="5">
    <source>
        <dbReference type="Proteomes" id="UP001597181"/>
    </source>
</evidence>
<evidence type="ECO:0000259" key="3">
    <source>
        <dbReference type="PROSITE" id="PS50893"/>
    </source>
</evidence>
<gene>
    <name evidence="4" type="ORF">ACFQ3U_01695</name>
</gene>
<dbReference type="Gene3D" id="3.40.50.300">
    <property type="entry name" value="P-loop containing nucleotide triphosphate hydrolases"/>
    <property type="match status" value="1"/>
</dbReference>
<dbReference type="Proteomes" id="UP001597181">
    <property type="component" value="Unassembled WGS sequence"/>
</dbReference>
<keyword evidence="2 4" id="KW-0067">ATP-binding</keyword>
<feature type="domain" description="ABC transporter" evidence="3">
    <location>
        <begin position="14"/>
        <end position="281"/>
    </location>
</feature>
<protein>
    <submittedName>
        <fullName evidence="4">ATP-binding cassette domain-containing protein</fullName>
    </submittedName>
</protein>
<dbReference type="InterPro" id="IPR017871">
    <property type="entry name" value="ABC_transporter-like_CS"/>
</dbReference>
<dbReference type="InterPro" id="IPR003593">
    <property type="entry name" value="AAA+_ATPase"/>
</dbReference>
<dbReference type="GO" id="GO:0005524">
    <property type="term" value="F:ATP binding"/>
    <property type="evidence" value="ECO:0007669"/>
    <property type="project" value="UniProtKB-KW"/>
</dbReference>
<dbReference type="RefSeq" id="WP_343958964.1">
    <property type="nucleotide sequence ID" value="NZ_BAAAKZ010000003.1"/>
</dbReference>
<evidence type="ECO:0000313" key="4">
    <source>
        <dbReference type="EMBL" id="MFD1200608.1"/>
    </source>
</evidence>
<accession>A0ABW3TJG6</accession>
<organism evidence="4 5">
    <name type="scientific">Leucobacter albus</name>
    <dbReference type="NCBI Taxonomy" id="272210"/>
    <lineage>
        <taxon>Bacteria</taxon>
        <taxon>Bacillati</taxon>
        <taxon>Actinomycetota</taxon>
        <taxon>Actinomycetes</taxon>
        <taxon>Micrococcales</taxon>
        <taxon>Microbacteriaceae</taxon>
        <taxon>Leucobacter</taxon>
    </lineage>
</organism>
<dbReference type="SUPFAM" id="SSF52540">
    <property type="entry name" value="P-loop containing nucleoside triphosphate hydrolases"/>
    <property type="match status" value="1"/>
</dbReference>
<dbReference type="SMART" id="SM00382">
    <property type="entry name" value="AAA"/>
    <property type="match status" value="1"/>
</dbReference>
<dbReference type="InterPro" id="IPR003439">
    <property type="entry name" value="ABC_transporter-like_ATP-bd"/>
</dbReference>
<dbReference type="InterPro" id="IPR039421">
    <property type="entry name" value="Type_1_exporter"/>
</dbReference>
<comment type="caution">
    <text evidence="4">The sequence shown here is derived from an EMBL/GenBank/DDBJ whole genome shotgun (WGS) entry which is preliminary data.</text>
</comment>
<proteinExistence type="predicted"/>
<dbReference type="PANTHER" id="PTHR24221">
    <property type="entry name" value="ATP-BINDING CASSETTE SUB-FAMILY B"/>
    <property type="match status" value="1"/>
</dbReference>